<dbReference type="EMBL" id="CP018477">
    <property type="protein sequence ID" value="ASV75885.1"/>
    <property type="molecule type" value="Genomic_DNA"/>
</dbReference>
<sequence length="38" mass="4311">MRTVEPMADFYAAVTTVRKRLFFPGGSYEHLFGGLCEL</sequence>
<reference evidence="1 2" key="1">
    <citation type="journal article" name="Front. Microbiol.">
        <title>Sugar Metabolism of the First Thermophilic Planctomycete Thermogutta terrifontis: Comparative Genomic and Transcriptomic Approaches.</title>
        <authorList>
            <person name="Elcheninov A.G."/>
            <person name="Menzel P."/>
            <person name="Gudbergsdottir S.R."/>
            <person name="Slesarev A.I."/>
            <person name="Kadnikov V.V."/>
            <person name="Krogh A."/>
            <person name="Bonch-Osmolovskaya E.A."/>
            <person name="Peng X."/>
            <person name="Kublanov I.V."/>
        </authorList>
    </citation>
    <scope>NUCLEOTIDE SEQUENCE [LARGE SCALE GENOMIC DNA]</scope>
    <source>
        <strain evidence="1 2">R1</strain>
    </source>
</reference>
<accession>A0A286RIT6</accession>
<dbReference type="Proteomes" id="UP000215086">
    <property type="component" value="Chromosome"/>
</dbReference>
<dbReference type="AlphaFoldDB" id="A0A286RIT6"/>
<name>A0A286RIT6_9BACT</name>
<protein>
    <submittedName>
        <fullName evidence="1">Uncharacterized protein</fullName>
    </submittedName>
</protein>
<evidence type="ECO:0000313" key="2">
    <source>
        <dbReference type="Proteomes" id="UP000215086"/>
    </source>
</evidence>
<keyword evidence="2" id="KW-1185">Reference proteome</keyword>
<evidence type="ECO:0000313" key="1">
    <source>
        <dbReference type="EMBL" id="ASV75885.1"/>
    </source>
</evidence>
<gene>
    <name evidence="1" type="ORF">THTE_3283</name>
</gene>
<organism evidence="1 2">
    <name type="scientific">Thermogutta terrifontis</name>
    <dbReference type="NCBI Taxonomy" id="1331910"/>
    <lineage>
        <taxon>Bacteria</taxon>
        <taxon>Pseudomonadati</taxon>
        <taxon>Planctomycetota</taxon>
        <taxon>Planctomycetia</taxon>
        <taxon>Pirellulales</taxon>
        <taxon>Thermoguttaceae</taxon>
        <taxon>Thermogutta</taxon>
    </lineage>
</organism>
<proteinExistence type="predicted"/>
<dbReference type="KEGG" id="ttf:THTE_3283"/>